<sequence>MCWLEKCQSGFNIISWRSNLVSLPPKDLSTSQIFERSVSLACLFFFPDCHEEQFPCTRLYSVRKPVKQCISYLCVTSIRRTYMINKEICSRIVCKEDEAMQGESIYLCICLPYLYLALFTPKGTQSDSHRNWQQFDAIKTYISK</sequence>
<comment type="similarity">
    <text evidence="2">Belongs to the MFAP family.</text>
</comment>
<keyword evidence="4" id="KW-0272">Extracellular matrix</keyword>
<reference evidence="8 9" key="1">
    <citation type="submission" date="2009-12" db="EMBL/GenBank/DDBJ databases">
        <title>The Genome Sequence of Anolis carolinensis (Green Anole Lizard).</title>
        <authorList>
            <consortium name="The Genome Sequencing Platform"/>
            <person name="Di Palma F."/>
            <person name="Alfoldi J."/>
            <person name="Heiman D."/>
            <person name="Young S."/>
            <person name="Grabherr M."/>
            <person name="Johnson J."/>
            <person name="Lander E.S."/>
            <person name="Lindblad-Toh K."/>
        </authorList>
    </citation>
    <scope>NUCLEOTIDE SEQUENCE [LARGE SCALE GENOMIC DNA]</scope>
    <source>
        <strain evidence="8 9">JBL SC #1</strain>
    </source>
</reference>
<dbReference type="PANTHER" id="PTHR16485">
    <property type="entry name" value="MICROFIBRILLAR-ASSOCIATED PROTEIN 2"/>
    <property type="match status" value="1"/>
</dbReference>
<evidence type="ECO:0000256" key="3">
    <source>
        <dbReference type="ARBA" id="ARBA00022525"/>
    </source>
</evidence>
<dbReference type="GeneTree" id="ENSGT00390000017736"/>
<keyword evidence="5" id="KW-0732">Signal</keyword>
<accession>A0A803THI4</accession>
<proteinExistence type="inferred from homology"/>
<keyword evidence="6" id="KW-1015">Disulfide bond</keyword>
<evidence type="ECO:0000313" key="8">
    <source>
        <dbReference type="Ensembl" id="ENSACAP00000034674.1"/>
    </source>
</evidence>
<evidence type="ECO:0000256" key="4">
    <source>
        <dbReference type="ARBA" id="ARBA00022530"/>
    </source>
</evidence>
<keyword evidence="9" id="KW-1185">Reference proteome</keyword>
<reference evidence="8" key="2">
    <citation type="submission" date="2025-08" db="UniProtKB">
        <authorList>
            <consortium name="Ensembl"/>
        </authorList>
    </citation>
    <scope>IDENTIFICATION</scope>
</reference>
<dbReference type="Ensembl" id="ENSACAT00000053996.1">
    <property type="protein sequence ID" value="ENSACAP00000034674.1"/>
    <property type="gene ID" value="ENSACAG00000017439.4"/>
</dbReference>
<reference evidence="8" key="3">
    <citation type="submission" date="2025-09" db="UniProtKB">
        <authorList>
            <consortium name="Ensembl"/>
        </authorList>
    </citation>
    <scope>IDENTIFICATION</scope>
</reference>
<dbReference type="InterPro" id="IPR008673">
    <property type="entry name" value="MAGP"/>
</dbReference>
<dbReference type="Pfam" id="PF05507">
    <property type="entry name" value="MAGP"/>
    <property type="match status" value="1"/>
</dbReference>
<evidence type="ECO:0000256" key="1">
    <source>
        <dbReference type="ARBA" id="ARBA00004498"/>
    </source>
</evidence>
<keyword evidence="7" id="KW-0325">Glycoprotein</keyword>
<dbReference type="AlphaFoldDB" id="A0A803THI4"/>
<gene>
    <name evidence="8" type="primary">mfap5</name>
</gene>
<dbReference type="PANTHER" id="PTHR16485:SF6">
    <property type="entry name" value="MICROFIBRILLAR-ASSOCIATED PROTEIN 5"/>
    <property type="match status" value="1"/>
</dbReference>
<dbReference type="Bgee" id="ENSACAG00000017439">
    <property type="expression patterns" value="Expressed in skeletal muscle tissue and 5 other cell types or tissues"/>
</dbReference>
<evidence type="ECO:0000256" key="5">
    <source>
        <dbReference type="ARBA" id="ARBA00022729"/>
    </source>
</evidence>
<evidence type="ECO:0000313" key="9">
    <source>
        <dbReference type="Proteomes" id="UP000001646"/>
    </source>
</evidence>
<evidence type="ECO:0000256" key="2">
    <source>
        <dbReference type="ARBA" id="ARBA00005317"/>
    </source>
</evidence>
<evidence type="ECO:0000256" key="6">
    <source>
        <dbReference type="ARBA" id="ARBA00023157"/>
    </source>
</evidence>
<keyword evidence="3" id="KW-0964">Secreted</keyword>
<dbReference type="GO" id="GO:0001527">
    <property type="term" value="C:microfibril"/>
    <property type="evidence" value="ECO:0007669"/>
    <property type="project" value="InterPro"/>
</dbReference>
<evidence type="ECO:0000256" key="7">
    <source>
        <dbReference type="ARBA" id="ARBA00023180"/>
    </source>
</evidence>
<comment type="subcellular location">
    <subcellularLocation>
        <location evidence="1">Secreted</location>
        <location evidence="1">Extracellular space</location>
        <location evidence="1">Extracellular matrix</location>
    </subcellularLocation>
</comment>
<name>A0A803THI4_ANOCA</name>
<protein>
    <recommendedName>
        <fullName evidence="10">Microfibril associated protein 5</fullName>
    </recommendedName>
</protein>
<organism evidence="8 9">
    <name type="scientific">Anolis carolinensis</name>
    <name type="common">Green anole</name>
    <name type="synonym">American chameleon</name>
    <dbReference type="NCBI Taxonomy" id="28377"/>
    <lineage>
        <taxon>Eukaryota</taxon>
        <taxon>Metazoa</taxon>
        <taxon>Chordata</taxon>
        <taxon>Craniata</taxon>
        <taxon>Vertebrata</taxon>
        <taxon>Euteleostomi</taxon>
        <taxon>Lepidosauria</taxon>
        <taxon>Squamata</taxon>
        <taxon>Bifurcata</taxon>
        <taxon>Unidentata</taxon>
        <taxon>Episquamata</taxon>
        <taxon>Toxicofera</taxon>
        <taxon>Iguania</taxon>
        <taxon>Dactyloidae</taxon>
        <taxon>Anolis</taxon>
    </lineage>
</organism>
<evidence type="ECO:0008006" key="10">
    <source>
        <dbReference type="Google" id="ProtNLM"/>
    </source>
</evidence>
<dbReference type="Proteomes" id="UP000001646">
    <property type="component" value="Chromosome 2"/>
</dbReference>